<accession>A0A1X6N8V7</accession>
<dbReference type="GO" id="GO:0005634">
    <property type="term" value="C:nucleus"/>
    <property type="evidence" value="ECO:0007669"/>
    <property type="project" value="UniProtKB-SubCell"/>
</dbReference>
<dbReference type="GO" id="GO:0003677">
    <property type="term" value="F:DNA binding"/>
    <property type="evidence" value="ECO:0007669"/>
    <property type="project" value="InterPro"/>
</dbReference>
<evidence type="ECO:0000256" key="3">
    <source>
        <dbReference type="ARBA" id="ARBA00023015"/>
    </source>
</evidence>
<keyword evidence="3" id="KW-0805">Transcription regulation</keyword>
<dbReference type="PROSITE" id="PS50048">
    <property type="entry name" value="ZN2_CY6_FUNGAL_2"/>
    <property type="match status" value="1"/>
</dbReference>
<dbReference type="STRING" id="670580.A0A1X6N8V7"/>
<feature type="region of interest" description="Disordered" evidence="6">
    <location>
        <begin position="70"/>
        <end position="100"/>
    </location>
</feature>
<keyword evidence="4" id="KW-0804">Transcription</keyword>
<dbReference type="CDD" id="cd14725">
    <property type="entry name" value="ZIP_Gal4-like_2"/>
    <property type="match status" value="1"/>
</dbReference>
<evidence type="ECO:0000313" key="9">
    <source>
        <dbReference type="Proteomes" id="UP000194127"/>
    </source>
</evidence>
<organism evidence="8 9">
    <name type="scientific">Postia placenta MAD-698-R-SB12</name>
    <dbReference type="NCBI Taxonomy" id="670580"/>
    <lineage>
        <taxon>Eukaryota</taxon>
        <taxon>Fungi</taxon>
        <taxon>Dikarya</taxon>
        <taxon>Basidiomycota</taxon>
        <taxon>Agaricomycotina</taxon>
        <taxon>Agaricomycetes</taxon>
        <taxon>Polyporales</taxon>
        <taxon>Adustoporiaceae</taxon>
        <taxon>Rhodonia</taxon>
    </lineage>
</organism>
<dbReference type="InterPro" id="IPR036864">
    <property type="entry name" value="Zn2-C6_fun-type_DNA-bd_sf"/>
</dbReference>
<gene>
    <name evidence="8" type="ORF">POSPLADRAFT_1134026</name>
</gene>
<dbReference type="PANTHER" id="PTHR47338">
    <property type="entry name" value="ZN(II)2CYS6 TRANSCRIPTION FACTOR (EUROFUNG)-RELATED"/>
    <property type="match status" value="1"/>
</dbReference>
<evidence type="ECO:0000313" key="8">
    <source>
        <dbReference type="EMBL" id="OSX64886.1"/>
    </source>
</evidence>
<keyword evidence="9" id="KW-1185">Reference proteome</keyword>
<evidence type="ECO:0000256" key="6">
    <source>
        <dbReference type="SAM" id="MobiDB-lite"/>
    </source>
</evidence>
<feature type="domain" description="Zn(2)-C6 fungal-type" evidence="7">
    <location>
        <begin position="12"/>
        <end position="44"/>
    </location>
</feature>
<dbReference type="Pfam" id="PF04082">
    <property type="entry name" value="Fungal_trans"/>
    <property type="match status" value="1"/>
</dbReference>
<keyword evidence="5" id="KW-0539">Nucleus</keyword>
<dbReference type="PANTHER" id="PTHR47338:SF29">
    <property type="entry name" value="ZN(2)-C6 FUNGAL-TYPE DOMAIN-CONTAINING PROTEIN"/>
    <property type="match status" value="1"/>
</dbReference>
<dbReference type="EMBL" id="KZ110593">
    <property type="protein sequence ID" value="OSX64886.1"/>
    <property type="molecule type" value="Genomic_DNA"/>
</dbReference>
<reference evidence="8 9" key="1">
    <citation type="submission" date="2017-04" db="EMBL/GenBank/DDBJ databases">
        <title>Genome Sequence of the Model Brown-Rot Fungus Postia placenta SB12.</title>
        <authorList>
            <consortium name="DOE Joint Genome Institute"/>
            <person name="Gaskell J."/>
            <person name="Kersten P."/>
            <person name="Larrondo L.F."/>
            <person name="Canessa P."/>
            <person name="Martinez D."/>
            <person name="Hibbett D."/>
            <person name="Schmoll M."/>
            <person name="Kubicek C.P."/>
            <person name="Martinez A.T."/>
            <person name="Yadav J."/>
            <person name="Master E."/>
            <person name="Magnuson J.K."/>
            <person name="James T."/>
            <person name="Yaver D."/>
            <person name="Berka R."/>
            <person name="Labutti K."/>
            <person name="Lipzen A."/>
            <person name="Aerts A."/>
            <person name="Barry K."/>
            <person name="Henrissat B."/>
            <person name="Blanchette R."/>
            <person name="Grigoriev I."/>
            <person name="Cullen D."/>
        </authorList>
    </citation>
    <scope>NUCLEOTIDE SEQUENCE [LARGE SCALE GENOMIC DNA]</scope>
    <source>
        <strain evidence="8 9">MAD-698-R-SB12</strain>
    </source>
</reference>
<evidence type="ECO:0000256" key="5">
    <source>
        <dbReference type="ARBA" id="ARBA00023242"/>
    </source>
</evidence>
<name>A0A1X6N8V7_9APHY</name>
<dbReference type="PROSITE" id="PS00463">
    <property type="entry name" value="ZN2_CY6_FUNGAL_1"/>
    <property type="match status" value="1"/>
</dbReference>
<evidence type="ECO:0000256" key="4">
    <source>
        <dbReference type="ARBA" id="ARBA00023163"/>
    </source>
</evidence>
<evidence type="ECO:0000256" key="1">
    <source>
        <dbReference type="ARBA" id="ARBA00004123"/>
    </source>
</evidence>
<dbReference type="RefSeq" id="XP_024341680.1">
    <property type="nucleotide sequence ID" value="XM_024484426.1"/>
</dbReference>
<dbReference type="GO" id="GO:0000981">
    <property type="term" value="F:DNA-binding transcription factor activity, RNA polymerase II-specific"/>
    <property type="evidence" value="ECO:0007669"/>
    <property type="project" value="InterPro"/>
</dbReference>
<dbReference type="CDD" id="cd12148">
    <property type="entry name" value="fungal_TF_MHR"/>
    <property type="match status" value="1"/>
</dbReference>
<evidence type="ECO:0000259" key="7">
    <source>
        <dbReference type="PROSITE" id="PS50048"/>
    </source>
</evidence>
<dbReference type="CDD" id="cd00067">
    <property type="entry name" value="GAL4"/>
    <property type="match status" value="1"/>
</dbReference>
<proteinExistence type="predicted"/>
<dbReference type="InterPro" id="IPR050815">
    <property type="entry name" value="TF_fung"/>
</dbReference>
<dbReference type="Pfam" id="PF00172">
    <property type="entry name" value="Zn_clus"/>
    <property type="match status" value="1"/>
</dbReference>
<dbReference type="Proteomes" id="UP000194127">
    <property type="component" value="Unassembled WGS sequence"/>
</dbReference>
<protein>
    <recommendedName>
        <fullName evidence="7">Zn(2)-C6 fungal-type domain-containing protein</fullName>
    </recommendedName>
</protein>
<dbReference type="GO" id="GO:0008270">
    <property type="term" value="F:zinc ion binding"/>
    <property type="evidence" value="ECO:0007669"/>
    <property type="project" value="InterPro"/>
</dbReference>
<dbReference type="GeneID" id="36329375"/>
<dbReference type="InterPro" id="IPR007219">
    <property type="entry name" value="XnlR_reg_dom"/>
</dbReference>
<dbReference type="OrthoDB" id="2123952at2759"/>
<dbReference type="SMART" id="SM00906">
    <property type="entry name" value="Fungal_trans"/>
    <property type="match status" value="1"/>
</dbReference>
<dbReference type="SUPFAM" id="SSF57701">
    <property type="entry name" value="Zn2/Cys6 DNA-binding domain"/>
    <property type="match status" value="1"/>
</dbReference>
<sequence length="396" mass="43698">MKNTSTLQRGRACLCCRKRKMKCDGLRPICTQCLKADRGSECQYHEKQHISRTQILQQKVAKLEARLRELESDPTGPSGVASSSAAPTLAPGPSNRQDDQDTIFLSAPASVSANSEWNLDLSILDESPSAAPLSSSSPLFDVPGIWPNNTIQLSPPMEGSPVQSAAGDPSTALPNWWESDSTTFCNDKRKLCCSFDVHVGRLRSSLEDPCMPRPHPALLDAIYLLGCYFSRSPHLTELEPYFLKRALKGISVALHHQDRVVHVLQASCLISVYFYCHGRILEAYYHSSTSARLAIDLGLHQLRPIDFELVIQSLSGGLQDSANPSGAIFPLPCPQDTIEHAERVAAFWQIFVVDRAWSVATGLPSALPDDDHPRMQIETAWPMGVTAAPSTRWWRV</sequence>
<dbReference type="GO" id="GO:0006351">
    <property type="term" value="P:DNA-templated transcription"/>
    <property type="evidence" value="ECO:0007669"/>
    <property type="project" value="InterPro"/>
</dbReference>
<comment type="subcellular location">
    <subcellularLocation>
        <location evidence="1">Nucleus</location>
    </subcellularLocation>
</comment>
<dbReference type="Gene3D" id="4.10.240.10">
    <property type="entry name" value="Zn(2)-C6 fungal-type DNA-binding domain"/>
    <property type="match status" value="1"/>
</dbReference>
<evidence type="ECO:0000256" key="2">
    <source>
        <dbReference type="ARBA" id="ARBA00022723"/>
    </source>
</evidence>
<keyword evidence="2" id="KW-0479">Metal-binding</keyword>
<dbReference type="AlphaFoldDB" id="A0A1X6N8V7"/>
<dbReference type="InterPro" id="IPR001138">
    <property type="entry name" value="Zn2Cys6_DnaBD"/>
</dbReference>
<dbReference type="SMART" id="SM00066">
    <property type="entry name" value="GAL4"/>
    <property type="match status" value="1"/>
</dbReference>